<dbReference type="InterPro" id="IPR015946">
    <property type="entry name" value="KH_dom-like_a/b"/>
</dbReference>
<dbReference type="AlphaFoldDB" id="A0A238V3C8"/>
<dbReference type="InterPro" id="IPR036102">
    <property type="entry name" value="OsmC/Ohrsf"/>
</dbReference>
<gene>
    <name evidence="1" type="ORF">SAMN06265360_101257</name>
</gene>
<evidence type="ECO:0000313" key="2">
    <source>
        <dbReference type="Proteomes" id="UP000198348"/>
    </source>
</evidence>
<evidence type="ECO:0000313" key="1">
    <source>
        <dbReference type="EMBL" id="SNR28748.1"/>
    </source>
</evidence>
<proteinExistence type="predicted"/>
<dbReference type="SUPFAM" id="SSF82784">
    <property type="entry name" value="OsmC-like"/>
    <property type="match status" value="1"/>
</dbReference>
<reference evidence="1 2" key="1">
    <citation type="submission" date="2017-06" db="EMBL/GenBank/DDBJ databases">
        <authorList>
            <person name="Kim H.J."/>
            <person name="Triplett B.A."/>
        </authorList>
    </citation>
    <scope>NUCLEOTIDE SEQUENCE [LARGE SCALE GENOMIC DNA]</scope>
    <source>
        <strain evidence="1 2">DSM 45207</strain>
    </source>
</reference>
<keyword evidence="2" id="KW-1185">Reference proteome</keyword>
<dbReference type="PANTHER" id="PTHR35368">
    <property type="entry name" value="HYDROPEROXIDE REDUCTASE"/>
    <property type="match status" value="1"/>
</dbReference>
<name>A0A238V3C8_9PSEU</name>
<sequence>MTETVTTRNGINVDQLLETISAVQADPTVAGFTFRASSQWQGGTYNTGAIGRFTHAGNEDGSRAEPFHLTGDEPPVLLGENRGPNAVELLLQALGFCYAVGYVANAAARGIEIDSMEYEVEGDIDLRSFLGLEGRRAGFTEIRATARVSSPNATRDQLTELCQYVQDTSPVRDCLANAVPVTTTLAVD</sequence>
<dbReference type="Gene3D" id="3.30.300.20">
    <property type="match status" value="1"/>
</dbReference>
<protein>
    <submittedName>
        <fullName evidence="1">Uncharacterized OsmC-related protein</fullName>
    </submittedName>
</protein>
<dbReference type="Pfam" id="PF02566">
    <property type="entry name" value="OsmC"/>
    <property type="match status" value="1"/>
</dbReference>
<dbReference type="OrthoDB" id="9811389at2"/>
<dbReference type="InterPro" id="IPR052924">
    <property type="entry name" value="OsmC/Ohr_hydroprdx_reductase"/>
</dbReference>
<dbReference type="Proteomes" id="UP000198348">
    <property type="component" value="Unassembled WGS sequence"/>
</dbReference>
<dbReference type="EMBL" id="FZNW01000001">
    <property type="protein sequence ID" value="SNR28748.1"/>
    <property type="molecule type" value="Genomic_DNA"/>
</dbReference>
<organism evidence="1 2">
    <name type="scientific">Haloechinothrix alba</name>
    <dbReference type="NCBI Taxonomy" id="664784"/>
    <lineage>
        <taxon>Bacteria</taxon>
        <taxon>Bacillati</taxon>
        <taxon>Actinomycetota</taxon>
        <taxon>Actinomycetes</taxon>
        <taxon>Pseudonocardiales</taxon>
        <taxon>Pseudonocardiaceae</taxon>
        <taxon>Haloechinothrix</taxon>
    </lineage>
</organism>
<accession>A0A238V3C8</accession>
<dbReference type="RefSeq" id="WP_089299578.1">
    <property type="nucleotide sequence ID" value="NZ_FZNW01000001.1"/>
</dbReference>
<dbReference type="InterPro" id="IPR003718">
    <property type="entry name" value="OsmC/Ohr_fam"/>
</dbReference>
<dbReference type="PANTHER" id="PTHR35368:SF1">
    <property type="entry name" value="HYDROPEROXIDE REDUCTASE"/>
    <property type="match status" value="1"/>
</dbReference>